<feature type="DNA-binding region" description="H-T-H motif" evidence="4">
    <location>
        <begin position="34"/>
        <end position="53"/>
    </location>
</feature>
<keyword evidence="7" id="KW-1185">Reference proteome</keyword>
<proteinExistence type="predicted"/>
<dbReference type="InterPro" id="IPR036271">
    <property type="entry name" value="Tet_transcr_reg_TetR-rel_C_sf"/>
</dbReference>
<dbReference type="InterPro" id="IPR050109">
    <property type="entry name" value="HTH-type_TetR-like_transc_reg"/>
</dbReference>
<evidence type="ECO:0000259" key="5">
    <source>
        <dbReference type="PROSITE" id="PS50977"/>
    </source>
</evidence>
<dbReference type="Pfam" id="PF00440">
    <property type="entry name" value="TetR_N"/>
    <property type="match status" value="1"/>
</dbReference>
<name>A0A8J3UXJ9_9ACTN</name>
<dbReference type="GO" id="GO:0000976">
    <property type="term" value="F:transcription cis-regulatory region binding"/>
    <property type="evidence" value="ECO:0007669"/>
    <property type="project" value="TreeGrafter"/>
</dbReference>
<sequence>MTTVRRTPRGQRTYDALVEAGRRVFERDGFLNARITDIASEARVAHGTFYTHFATKEELFRVVASSVLSKTAPTTREIEYRDTDQVARGIVRSTRRYLVRYRENAALMGVIEQVATFDPGVQEMLTERSKAYLARTEAHILAVGRLGVLPEGLDPYSTAIALTSMVSRTAYSLFVGNPAVTKPVDFDQSVRTLSMLWGAALGLTIPPEAVDGSPAAKE</sequence>
<evidence type="ECO:0000256" key="1">
    <source>
        <dbReference type="ARBA" id="ARBA00023015"/>
    </source>
</evidence>
<evidence type="ECO:0000313" key="7">
    <source>
        <dbReference type="Proteomes" id="UP000644610"/>
    </source>
</evidence>
<evidence type="ECO:0000256" key="3">
    <source>
        <dbReference type="ARBA" id="ARBA00023163"/>
    </source>
</evidence>
<dbReference type="Gene3D" id="1.10.357.10">
    <property type="entry name" value="Tetracycline Repressor, domain 2"/>
    <property type="match status" value="1"/>
</dbReference>
<reference evidence="6" key="1">
    <citation type="submission" date="2021-01" db="EMBL/GenBank/DDBJ databases">
        <title>Whole genome shotgun sequence of Planotetraspora silvatica NBRC 100141.</title>
        <authorList>
            <person name="Komaki H."/>
            <person name="Tamura T."/>
        </authorList>
    </citation>
    <scope>NUCLEOTIDE SEQUENCE</scope>
    <source>
        <strain evidence="6">NBRC 100141</strain>
    </source>
</reference>
<dbReference type="PANTHER" id="PTHR30055:SF234">
    <property type="entry name" value="HTH-TYPE TRANSCRIPTIONAL REGULATOR BETI"/>
    <property type="match status" value="1"/>
</dbReference>
<evidence type="ECO:0000313" key="6">
    <source>
        <dbReference type="EMBL" id="GII50249.1"/>
    </source>
</evidence>
<evidence type="ECO:0000256" key="4">
    <source>
        <dbReference type="PROSITE-ProRule" id="PRU00335"/>
    </source>
</evidence>
<dbReference type="PRINTS" id="PR00455">
    <property type="entry name" value="HTHTETR"/>
</dbReference>
<dbReference type="InterPro" id="IPR009057">
    <property type="entry name" value="Homeodomain-like_sf"/>
</dbReference>
<protein>
    <recommendedName>
        <fullName evidence="5">HTH tetR-type domain-containing protein</fullName>
    </recommendedName>
</protein>
<dbReference type="PROSITE" id="PS50977">
    <property type="entry name" value="HTH_TETR_2"/>
    <property type="match status" value="1"/>
</dbReference>
<accession>A0A8J3UXJ9</accession>
<keyword evidence="1" id="KW-0805">Transcription regulation</keyword>
<dbReference type="PANTHER" id="PTHR30055">
    <property type="entry name" value="HTH-TYPE TRANSCRIPTIONAL REGULATOR RUTR"/>
    <property type="match status" value="1"/>
</dbReference>
<dbReference type="SUPFAM" id="SSF48498">
    <property type="entry name" value="Tetracyclin repressor-like, C-terminal domain"/>
    <property type="match status" value="1"/>
</dbReference>
<organism evidence="6 7">
    <name type="scientific">Planotetraspora silvatica</name>
    <dbReference type="NCBI Taxonomy" id="234614"/>
    <lineage>
        <taxon>Bacteria</taxon>
        <taxon>Bacillati</taxon>
        <taxon>Actinomycetota</taxon>
        <taxon>Actinomycetes</taxon>
        <taxon>Streptosporangiales</taxon>
        <taxon>Streptosporangiaceae</taxon>
        <taxon>Planotetraspora</taxon>
    </lineage>
</organism>
<dbReference type="GO" id="GO:0003700">
    <property type="term" value="F:DNA-binding transcription factor activity"/>
    <property type="evidence" value="ECO:0007669"/>
    <property type="project" value="TreeGrafter"/>
</dbReference>
<evidence type="ECO:0000256" key="2">
    <source>
        <dbReference type="ARBA" id="ARBA00023125"/>
    </source>
</evidence>
<dbReference type="InterPro" id="IPR001647">
    <property type="entry name" value="HTH_TetR"/>
</dbReference>
<dbReference type="Proteomes" id="UP000644610">
    <property type="component" value="Unassembled WGS sequence"/>
</dbReference>
<dbReference type="EMBL" id="BOOQ01000050">
    <property type="protein sequence ID" value="GII50249.1"/>
    <property type="molecule type" value="Genomic_DNA"/>
</dbReference>
<keyword evidence="2 4" id="KW-0238">DNA-binding</keyword>
<keyword evidence="3" id="KW-0804">Transcription</keyword>
<feature type="domain" description="HTH tetR-type" evidence="5">
    <location>
        <begin position="11"/>
        <end position="71"/>
    </location>
</feature>
<gene>
    <name evidence="6" type="ORF">Psi02_66730</name>
</gene>
<dbReference type="SUPFAM" id="SSF46689">
    <property type="entry name" value="Homeodomain-like"/>
    <property type="match status" value="1"/>
</dbReference>
<comment type="caution">
    <text evidence="6">The sequence shown here is derived from an EMBL/GenBank/DDBJ whole genome shotgun (WGS) entry which is preliminary data.</text>
</comment>
<dbReference type="AlphaFoldDB" id="A0A8J3UXJ9"/>
<dbReference type="RefSeq" id="WP_203979744.1">
    <property type="nucleotide sequence ID" value="NZ_BAAAKY010000014.1"/>
</dbReference>
<dbReference type="Gene3D" id="1.10.10.60">
    <property type="entry name" value="Homeodomain-like"/>
    <property type="match status" value="1"/>
</dbReference>